<evidence type="ECO:0000313" key="2">
    <source>
        <dbReference type="EMBL" id="OCF32324.1"/>
    </source>
</evidence>
<evidence type="ECO:0000313" key="3">
    <source>
        <dbReference type="Proteomes" id="UP000092666"/>
    </source>
</evidence>
<sequence length="207" mass="22418">MLSTLLLLTGALALLGFAKAAFPTEYIGCYNFSAGIPPGSDGALDFNATSAGDCAASCRSNVFTTLYAYYWHTNPNGGICRCSDVGPPGNAWVGSNWSPGACSQGYGAYIELAWPEFIGCYSAVRTPRPKDIIVPDIETCLFDTCPTSNPAGHILEYIFLNHDTHGKWYCYCSYNVADYLPYPQSAVKSCNTGAYWVYNFTGPYTCS</sequence>
<feature type="chain" id="PRO_5008627156" evidence="1">
    <location>
        <begin position="21"/>
        <end position="207"/>
    </location>
</feature>
<dbReference type="AlphaFoldDB" id="A0A1B9GMG6"/>
<organism evidence="2 3">
    <name type="scientific">Kwoniella heveanensis BCC8398</name>
    <dbReference type="NCBI Taxonomy" id="1296120"/>
    <lineage>
        <taxon>Eukaryota</taxon>
        <taxon>Fungi</taxon>
        <taxon>Dikarya</taxon>
        <taxon>Basidiomycota</taxon>
        <taxon>Agaricomycotina</taxon>
        <taxon>Tremellomycetes</taxon>
        <taxon>Tremellales</taxon>
        <taxon>Cryptococcaceae</taxon>
        <taxon>Kwoniella</taxon>
    </lineage>
</organism>
<keyword evidence="1" id="KW-0732">Signal</keyword>
<evidence type="ECO:0000256" key="1">
    <source>
        <dbReference type="SAM" id="SignalP"/>
    </source>
</evidence>
<reference evidence="2 3" key="1">
    <citation type="submission" date="2013-07" db="EMBL/GenBank/DDBJ databases">
        <title>The Genome Sequence of Cryptococcus heveanensis BCC8398.</title>
        <authorList>
            <consortium name="The Broad Institute Genome Sequencing Platform"/>
            <person name="Cuomo C."/>
            <person name="Litvintseva A."/>
            <person name="Chen Y."/>
            <person name="Heitman J."/>
            <person name="Sun S."/>
            <person name="Springer D."/>
            <person name="Dromer F."/>
            <person name="Young S.K."/>
            <person name="Zeng Q."/>
            <person name="Gargeya S."/>
            <person name="Fitzgerald M."/>
            <person name="Abouelleil A."/>
            <person name="Alvarado L."/>
            <person name="Berlin A.M."/>
            <person name="Chapman S.B."/>
            <person name="Dewar J."/>
            <person name="Goldberg J."/>
            <person name="Griggs A."/>
            <person name="Gujja S."/>
            <person name="Hansen M."/>
            <person name="Howarth C."/>
            <person name="Imamovic A."/>
            <person name="Larimer J."/>
            <person name="McCowan C."/>
            <person name="Murphy C."/>
            <person name="Pearson M."/>
            <person name="Priest M."/>
            <person name="Roberts A."/>
            <person name="Saif S."/>
            <person name="Shea T."/>
            <person name="Sykes S."/>
            <person name="Wortman J."/>
            <person name="Nusbaum C."/>
            <person name="Birren B."/>
        </authorList>
    </citation>
    <scope>NUCLEOTIDE SEQUENCE [LARGE SCALE GENOMIC DNA]</scope>
    <source>
        <strain evidence="2 3">BCC8398</strain>
    </source>
</reference>
<name>A0A1B9GMG6_9TREE</name>
<keyword evidence="3" id="KW-1185">Reference proteome</keyword>
<accession>A0A1B9GMG6</accession>
<feature type="signal peptide" evidence="1">
    <location>
        <begin position="1"/>
        <end position="20"/>
    </location>
</feature>
<dbReference type="Proteomes" id="UP000092666">
    <property type="component" value="Unassembled WGS sequence"/>
</dbReference>
<dbReference type="EMBL" id="KI669509">
    <property type="protein sequence ID" value="OCF32324.1"/>
    <property type="molecule type" value="Genomic_DNA"/>
</dbReference>
<gene>
    <name evidence="2" type="ORF">I316_05992</name>
</gene>
<protein>
    <submittedName>
        <fullName evidence="2">Uncharacterized protein</fullName>
    </submittedName>
</protein>
<proteinExistence type="predicted"/>
<reference evidence="3" key="2">
    <citation type="submission" date="2013-12" db="EMBL/GenBank/DDBJ databases">
        <title>Evolution of pathogenesis and genome organization in the Tremellales.</title>
        <authorList>
            <person name="Cuomo C."/>
            <person name="Litvintseva A."/>
            <person name="Heitman J."/>
            <person name="Chen Y."/>
            <person name="Sun S."/>
            <person name="Springer D."/>
            <person name="Dromer F."/>
            <person name="Young S."/>
            <person name="Zeng Q."/>
            <person name="Chapman S."/>
            <person name="Gujja S."/>
            <person name="Saif S."/>
            <person name="Birren B."/>
        </authorList>
    </citation>
    <scope>NUCLEOTIDE SEQUENCE [LARGE SCALE GENOMIC DNA]</scope>
    <source>
        <strain evidence="3">BCC8398</strain>
    </source>
</reference>
<dbReference type="STRING" id="1296120.A0A1B9GMG6"/>